<evidence type="ECO:0000256" key="6">
    <source>
        <dbReference type="ARBA" id="ARBA00022741"/>
    </source>
</evidence>
<evidence type="ECO:0000259" key="15">
    <source>
        <dbReference type="PROSITE" id="PS50011"/>
    </source>
</evidence>
<dbReference type="SUPFAM" id="SSF56112">
    <property type="entry name" value="Protein kinase-like (PK-like)"/>
    <property type="match status" value="1"/>
</dbReference>
<feature type="domain" description="Protein kinase" evidence="15">
    <location>
        <begin position="531"/>
        <end position="805"/>
    </location>
</feature>
<dbReference type="OMA" id="FQISMAN"/>
<keyword evidence="9 14" id="KW-1133">Transmembrane helix</keyword>
<dbReference type="Gene3D" id="2.60.120.430">
    <property type="entry name" value="Galactose-binding lectin"/>
    <property type="match status" value="2"/>
</dbReference>
<protein>
    <recommendedName>
        <fullName evidence="15">Protein kinase domain-containing protein</fullName>
    </recommendedName>
</protein>
<dbReference type="PROSITE" id="PS00108">
    <property type="entry name" value="PROTEIN_KINASE_ST"/>
    <property type="match status" value="1"/>
</dbReference>
<comment type="caution">
    <text evidence="16">The sequence shown here is derived from an EMBL/GenBank/DDBJ whole genome shotgun (WGS) entry which is preliminary data.</text>
</comment>
<keyword evidence="10 14" id="KW-0472">Membrane</keyword>
<organism evidence="16 17">
    <name type="scientific">Rosa chinensis</name>
    <name type="common">China rose</name>
    <dbReference type="NCBI Taxonomy" id="74649"/>
    <lineage>
        <taxon>Eukaryota</taxon>
        <taxon>Viridiplantae</taxon>
        <taxon>Streptophyta</taxon>
        <taxon>Embryophyta</taxon>
        <taxon>Tracheophyta</taxon>
        <taxon>Spermatophyta</taxon>
        <taxon>Magnoliopsida</taxon>
        <taxon>eudicotyledons</taxon>
        <taxon>Gunneridae</taxon>
        <taxon>Pentapetalae</taxon>
        <taxon>rosids</taxon>
        <taxon>fabids</taxon>
        <taxon>Rosales</taxon>
        <taxon>Rosaceae</taxon>
        <taxon>Rosoideae</taxon>
        <taxon>Rosoideae incertae sedis</taxon>
        <taxon>Rosa</taxon>
    </lineage>
</organism>
<sequence>MLMISYQKQRNSPSSTSSSHLSPPTMKPIITLLYLSLFLHILTLFVAGQAPPYTPVDNITLACGNSGQPSSNVDLRKWSGDIDSKFTPIGNASQSIDAPRSSTASDVPYTKARLSRSKFTYTIPLSPGQKFIRLHFNPDTYNPNFQRSNSLFSVTAAGFTLLKDFNASVTADSSGESPLVIEFCVNIETGERLNITFTPSEDAYAFINGIEIVSMPTGFYYTSANFINTSASTYLIANNTALEMVYRINVGGAPISPEGDSGMYRTWETADETYLDDISKKESVLPQNNTIKLNFVKIPEYSAPKPVYTTGRSMGMNKTINKSYNLTWVFPVDPKFYYLVRLHFCEFESEITKFRDRAFQISMANQTAENIADVIQWSGANGNPVYRDYVVGMFMSQVGSQKKVNLFLELAALQNDSDTTYNDAILNGLEIFKLSDPSRNLAGPNPDPPPPTLAQQIPKSSTTSKSHTSLLPIIVGVLSGVLLLLYVLVILVFRRGRKVEESSSSRGKLTLPSCLCHYFSLPEMKAATQNFNDSRIIGVGGFGHVYEGFLADGSTHVAIKRLKDMSSQGAREFRTEIEMLSRLRHRNLVSLIGYCADEGEMILVYDYMAHGTLGDHLHHTDNPPLSWEQRLQICIGAAQGLHYLHTGTEGTIIHRDVKSTNILLDEKWVAKVSDFGLSKNGTITLSKTHISTKVKGSFGYLDPEYYRRQQLTEKSDVYSFGVILCEVLSGRPAVTTVDNNRVGLVGWVKKCHGNGKLDQIIDPNLKGKIAVRCLHKFVSIAMRCMDDNGINRPSMDDVVRELQFALKMQQNNEDYTDRIEMTVQDRIALIKDNEGSCSSEQSSGVNESVQGLTGTIFSEIIDPVGR</sequence>
<evidence type="ECO:0000256" key="3">
    <source>
        <dbReference type="ARBA" id="ARBA00022679"/>
    </source>
</evidence>
<dbReference type="InterPro" id="IPR001245">
    <property type="entry name" value="Ser-Thr/Tyr_kinase_cat_dom"/>
</dbReference>
<dbReference type="InterPro" id="IPR024788">
    <property type="entry name" value="Malectin-like_Carb-bd_dom"/>
</dbReference>
<evidence type="ECO:0000256" key="12">
    <source>
        <dbReference type="PROSITE-ProRule" id="PRU10141"/>
    </source>
</evidence>
<dbReference type="OrthoDB" id="1720310at2759"/>
<dbReference type="Gene3D" id="3.30.200.20">
    <property type="entry name" value="Phosphorylase Kinase, domain 1"/>
    <property type="match status" value="1"/>
</dbReference>
<keyword evidence="5" id="KW-0732">Signal</keyword>
<dbReference type="Proteomes" id="UP000238479">
    <property type="component" value="Chromosome 1"/>
</dbReference>
<evidence type="ECO:0000256" key="5">
    <source>
        <dbReference type="ARBA" id="ARBA00022729"/>
    </source>
</evidence>
<keyword evidence="7" id="KW-0418">Kinase</keyword>
<dbReference type="PANTHER" id="PTHR34590:SF15">
    <property type="entry name" value="PROTEIN KINASE DOMAIN-CONTAINING PROTEIN"/>
    <property type="match status" value="1"/>
</dbReference>
<dbReference type="SMART" id="SM00220">
    <property type="entry name" value="S_TKc"/>
    <property type="match status" value="1"/>
</dbReference>
<dbReference type="Pfam" id="PF07714">
    <property type="entry name" value="PK_Tyr_Ser-Thr"/>
    <property type="match status" value="1"/>
</dbReference>
<evidence type="ECO:0000256" key="4">
    <source>
        <dbReference type="ARBA" id="ARBA00022692"/>
    </source>
</evidence>
<dbReference type="GO" id="GO:0005524">
    <property type="term" value="F:ATP binding"/>
    <property type="evidence" value="ECO:0007669"/>
    <property type="project" value="UniProtKB-UniRule"/>
</dbReference>
<dbReference type="InterPro" id="IPR017441">
    <property type="entry name" value="Protein_kinase_ATP_BS"/>
</dbReference>
<dbReference type="InterPro" id="IPR008271">
    <property type="entry name" value="Ser/Thr_kinase_AS"/>
</dbReference>
<gene>
    <name evidence="16" type="ORF">RchiOBHm_Chr1g0321851</name>
</gene>
<feature type="transmembrane region" description="Helical" evidence="14">
    <location>
        <begin position="29"/>
        <end position="48"/>
    </location>
</feature>
<name>A0A2P6S921_ROSCH</name>
<evidence type="ECO:0000256" key="7">
    <source>
        <dbReference type="ARBA" id="ARBA00022777"/>
    </source>
</evidence>
<dbReference type="Gene3D" id="1.10.510.10">
    <property type="entry name" value="Transferase(Phosphotransferase) domain 1"/>
    <property type="match status" value="1"/>
</dbReference>
<evidence type="ECO:0000256" key="8">
    <source>
        <dbReference type="ARBA" id="ARBA00022840"/>
    </source>
</evidence>
<evidence type="ECO:0000313" key="16">
    <source>
        <dbReference type="EMBL" id="PRQ55188.1"/>
    </source>
</evidence>
<keyword evidence="17" id="KW-1185">Reference proteome</keyword>
<dbReference type="STRING" id="74649.A0A2P6S921"/>
<dbReference type="GO" id="GO:0016020">
    <property type="term" value="C:membrane"/>
    <property type="evidence" value="ECO:0007669"/>
    <property type="project" value="UniProtKB-SubCell"/>
</dbReference>
<keyword evidence="4 14" id="KW-0812">Transmembrane</keyword>
<feature type="transmembrane region" description="Helical" evidence="14">
    <location>
        <begin position="470"/>
        <end position="493"/>
    </location>
</feature>
<evidence type="ECO:0000256" key="10">
    <source>
        <dbReference type="ARBA" id="ARBA00023136"/>
    </source>
</evidence>
<dbReference type="FunFam" id="1.10.510.10:FF:000252">
    <property type="entry name" value="Receptor-like protein kinase FERONIA"/>
    <property type="match status" value="1"/>
</dbReference>
<dbReference type="InterPro" id="IPR000719">
    <property type="entry name" value="Prot_kinase_dom"/>
</dbReference>
<comment type="subcellular location">
    <subcellularLocation>
        <location evidence="1">Membrane</location>
        <topology evidence="1">Single-pass type I membrane protein</topology>
    </subcellularLocation>
</comment>
<reference evidence="16 17" key="1">
    <citation type="journal article" date="2018" name="Nat. Genet.">
        <title>The Rosa genome provides new insights in the design of modern roses.</title>
        <authorList>
            <person name="Bendahmane M."/>
        </authorList>
    </citation>
    <scope>NUCLEOTIDE SEQUENCE [LARGE SCALE GENOMIC DNA]</scope>
    <source>
        <strain evidence="17">cv. Old Blush</strain>
    </source>
</reference>
<dbReference type="CDD" id="cd14066">
    <property type="entry name" value="STKc_IRAK"/>
    <property type="match status" value="1"/>
</dbReference>
<keyword evidence="6 12" id="KW-0547">Nucleotide-binding</keyword>
<dbReference type="InterPro" id="IPR011009">
    <property type="entry name" value="Kinase-like_dom_sf"/>
</dbReference>
<evidence type="ECO:0000256" key="9">
    <source>
        <dbReference type="ARBA" id="ARBA00022989"/>
    </source>
</evidence>
<dbReference type="GO" id="GO:0010038">
    <property type="term" value="P:response to metal ion"/>
    <property type="evidence" value="ECO:0007669"/>
    <property type="project" value="UniProtKB-ARBA"/>
</dbReference>
<dbReference type="FunFam" id="3.30.200.20:FF:000039">
    <property type="entry name" value="receptor-like protein kinase FERONIA"/>
    <property type="match status" value="1"/>
</dbReference>
<dbReference type="FunFam" id="2.60.120.430:FF:000007">
    <property type="entry name" value="FERONIA receptor-like kinase"/>
    <property type="match status" value="1"/>
</dbReference>
<keyword evidence="3 16" id="KW-0808">Transferase</keyword>
<feature type="region of interest" description="Disordered" evidence="13">
    <location>
        <begin position="439"/>
        <end position="464"/>
    </location>
</feature>
<keyword evidence="8 12" id="KW-0067">ATP-binding</keyword>
<dbReference type="Pfam" id="PF12819">
    <property type="entry name" value="Malectin_like"/>
    <property type="match status" value="1"/>
</dbReference>
<proteinExistence type="predicted"/>
<feature type="compositionally biased region" description="Low complexity" evidence="13">
    <location>
        <begin position="12"/>
        <end position="23"/>
    </location>
</feature>
<dbReference type="PROSITE" id="PS50011">
    <property type="entry name" value="PROTEIN_KINASE_DOM"/>
    <property type="match status" value="1"/>
</dbReference>
<evidence type="ECO:0000256" key="14">
    <source>
        <dbReference type="SAM" id="Phobius"/>
    </source>
</evidence>
<dbReference type="AlphaFoldDB" id="A0A2P6S921"/>
<evidence type="ECO:0000256" key="13">
    <source>
        <dbReference type="SAM" id="MobiDB-lite"/>
    </source>
</evidence>
<evidence type="ECO:0000256" key="11">
    <source>
        <dbReference type="ARBA" id="ARBA00023180"/>
    </source>
</evidence>
<dbReference type="EMBL" id="PDCK01000039">
    <property type="protein sequence ID" value="PRQ55188.1"/>
    <property type="molecule type" value="Genomic_DNA"/>
</dbReference>
<feature type="compositionally biased region" description="Polar residues" evidence="13">
    <location>
        <begin position="1"/>
        <end position="11"/>
    </location>
</feature>
<dbReference type="FunFam" id="2.60.120.430:FF:000003">
    <property type="entry name" value="FERONIA receptor-like kinase"/>
    <property type="match status" value="1"/>
</dbReference>
<dbReference type="InterPro" id="IPR045272">
    <property type="entry name" value="ANXUR1/2-like"/>
</dbReference>
<feature type="region of interest" description="Disordered" evidence="13">
    <location>
        <begin position="1"/>
        <end position="23"/>
    </location>
</feature>
<dbReference type="GO" id="GO:0004674">
    <property type="term" value="F:protein serine/threonine kinase activity"/>
    <property type="evidence" value="ECO:0007669"/>
    <property type="project" value="UniProtKB-KW"/>
</dbReference>
<evidence type="ECO:0000256" key="2">
    <source>
        <dbReference type="ARBA" id="ARBA00022527"/>
    </source>
</evidence>
<dbReference type="PROSITE" id="PS00107">
    <property type="entry name" value="PROTEIN_KINASE_ATP"/>
    <property type="match status" value="1"/>
</dbReference>
<accession>A0A2P6S921</accession>
<dbReference type="GO" id="GO:0004714">
    <property type="term" value="F:transmembrane receptor protein tyrosine kinase activity"/>
    <property type="evidence" value="ECO:0007669"/>
    <property type="project" value="InterPro"/>
</dbReference>
<evidence type="ECO:0000313" key="17">
    <source>
        <dbReference type="Proteomes" id="UP000238479"/>
    </source>
</evidence>
<evidence type="ECO:0000256" key="1">
    <source>
        <dbReference type="ARBA" id="ARBA00004479"/>
    </source>
</evidence>
<keyword evidence="2" id="KW-0723">Serine/threonine-protein kinase</keyword>
<feature type="binding site" evidence="12">
    <location>
        <position position="560"/>
    </location>
    <ligand>
        <name>ATP</name>
        <dbReference type="ChEBI" id="CHEBI:30616"/>
    </ligand>
</feature>
<keyword evidence="11" id="KW-0325">Glycoprotein</keyword>
<dbReference type="Gramene" id="PRQ55188">
    <property type="protein sequence ID" value="PRQ55188"/>
    <property type="gene ID" value="RchiOBHm_Chr1g0321851"/>
</dbReference>
<dbReference type="PANTHER" id="PTHR34590">
    <property type="entry name" value="OS03G0124300 PROTEIN-RELATED"/>
    <property type="match status" value="1"/>
</dbReference>